<evidence type="ECO:0000256" key="1">
    <source>
        <dbReference type="ARBA" id="ARBA00022505"/>
    </source>
</evidence>
<proteinExistence type="predicted"/>
<sequence>MKVVGKRVKRIDAVSKVTGEAKYVDDMKFEGMLYAKIKRSPYPHAKILNIDTSKAEALPGVEAVITGKDFPNTTGLYMADRTVFAIDKVRYIGDAVAAVAAESEEIAEKALELIEVEYEELPALFDPIEAMKEDAPLIHENLHEYDHAVFIHPVPHTNISEHFKLRKGDVEKGFKEADYIIEDEFSVPMVHHVPLETHTAIAKMSLDGQLEVISSCQSPFAVRQLLGHVFDIPLNKITVKAEYIGGGFGGKAGLQIEPMVVALAMTVPGRYIRLTYTREEEFQAAVNRQGLRAKYKSGVRKDGKIVAQEITYIWDAGAYNDYGVNIVKTAGYSCSGPYEIENVKADSYCVYTNHPVGCAYRGFGMCEIHWGIEQHMDNIAEKLGLSPVEIRKINGLKDGSLTVTNERLQDVGYIKCVERVAELLELDKKDAPSKPYKVRGKGIAGAYKGPSTPPAAASSAIIYLLEDGTVNLQVSATDIGQGSHTALAQIAAEELGIDVDKIHVSVPNTDYTPYEWQTVGSRTTYSTGNAVIRAARDLKRQLLEYAAEDFNVNIEDLYIEDGFIYSKKDKNLKKDIKDYALGLVYSDGSGRGGPVIGKGIFIPEGVTNLDPETGQGRPVNHWTFGVHGAEVEVDLETGEVDVIKMVSVFDVGRVINPDTCEGQLEGGLIQGMGTALMEEMILKDGKLLNPSFVDYKIPTAMDCPEIITEFVETPLKDGPYGARGIGEPAMIPAAPAIANAVYDAIGVRITSLPITAEKVLKAIKEKRANEEKEKNNK</sequence>
<reference evidence="4 5" key="1">
    <citation type="submission" date="2016-07" db="EMBL/GenBank/DDBJ databases">
        <title>Genome and transcriptome analysis of iron-reducing fermentative bacteria Anoxybacter fermentans.</title>
        <authorList>
            <person name="Zeng X."/>
            <person name="Shao Z."/>
        </authorList>
    </citation>
    <scope>NUCLEOTIDE SEQUENCE [LARGE SCALE GENOMIC DNA]</scope>
    <source>
        <strain evidence="4 5">DY22613</strain>
    </source>
</reference>
<dbReference type="InterPro" id="IPR037165">
    <property type="entry name" value="AldOxase/xan_DH_Mopterin-bd_sf"/>
</dbReference>
<dbReference type="InterPro" id="IPR008274">
    <property type="entry name" value="AldOxase/xan_DH_MoCoBD1"/>
</dbReference>
<keyword evidence="5" id="KW-1185">Reference proteome</keyword>
<dbReference type="Pfam" id="PF01315">
    <property type="entry name" value="Ald_Xan_dh_C"/>
    <property type="match status" value="1"/>
</dbReference>
<dbReference type="RefSeq" id="WP_127015998.1">
    <property type="nucleotide sequence ID" value="NZ_CP016379.1"/>
</dbReference>
<dbReference type="SUPFAM" id="SSF56003">
    <property type="entry name" value="Molybdenum cofactor-binding domain"/>
    <property type="match status" value="1"/>
</dbReference>
<dbReference type="Gene3D" id="3.90.1170.50">
    <property type="entry name" value="Aldehyde oxidase/xanthine dehydrogenase, a/b hammerhead"/>
    <property type="match status" value="1"/>
</dbReference>
<evidence type="ECO:0000313" key="4">
    <source>
        <dbReference type="EMBL" id="AZR72668.1"/>
    </source>
</evidence>
<keyword evidence="2" id="KW-0560">Oxidoreductase</keyword>
<dbReference type="Pfam" id="PF02738">
    <property type="entry name" value="MoCoBD_1"/>
    <property type="match status" value="1"/>
</dbReference>
<dbReference type="SUPFAM" id="SSF54665">
    <property type="entry name" value="CO dehydrogenase molybdoprotein N-domain-like"/>
    <property type="match status" value="1"/>
</dbReference>
<keyword evidence="1" id="KW-0500">Molybdenum</keyword>
<dbReference type="Gene3D" id="3.30.365.10">
    <property type="entry name" value="Aldehyde oxidase/xanthine dehydrogenase, molybdopterin binding domain"/>
    <property type="match status" value="4"/>
</dbReference>
<dbReference type="InterPro" id="IPR046867">
    <property type="entry name" value="AldOxase/xan_DH_MoCoBD2"/>
</dbReference>
<dbReference type="Pfam" id="PF20256">
    <property type="entry name" value="MoCoBD_2"/>
    <property type="match status" value="1"/>
</dbReference>
<dbReference type="EMBL" id="CP016379">
    <property type="protein sequence ID" value="AZR72668.1"/>
    <property type="molecule type" value="Genomic_DNA"/>
</dbReference>
<name>A0A3S9SWM3_9FIRM</name>
<feature type="domain" description="Aldehyde oxidase/xanthine dehydrogenase a/b hammerhead" evidence="3">
    <location>
        <begin position="18"/>
        <end position="122"/>
    </location>
</feature>
<dbReference type="SMART" id="SM01008">
    <property type="entry name" value="Ald_Xan_dh_C"/>
    <property type="match status" value="1"/>
</dbReference>
<dbReference type="KEGG" id="aft:BBF96_04245"/>
<evidence type="ECO:0000259" key="3">
    <source>
        <dbReference type="SMART" id="SM01008"/>
    </source>
</evidence>
<evidence type="ECO:0000256" key="2">
    <source>
        <dbReference type="ARBA" id="ARBA00023002"/>
    </source>
</evidence>
<dbReference type="AlphaFoldDB" id="A0A3S9SWM3"/>
<gene>
    <name evidence="4" type="ORF">BBF96_04245</name>
</gene>
<protein>
    <submittedName>
        <fullName evidence="4">Xanthine dehydrogenase</fullName>
    </submittedName>
</protein>
<organism evidence="4 5">
    <name type="scientific">Anoxybacter fermentans</name>
    <dbReference type="NCBI Taxonomy" id="1323375"/>
    <lineage>
        <taxon>Bacteria</taxon>
        <taxon>Bacillati</taxon>
        <taxon>Bacillota</taxon>
        <taxon>Clostridia</taxon>
        <taxon>Halanaerobiales</taxon>
        <taxon>Anoxybacter</taxon>
    </lineage>
</organism>
<dbReference type="InterPro" id="IPR016208">
    <property type="entry name" value="Ald_Oxase/xanthine_DH-like"/>
</dbReference>
<dbReference type="InterPro" id="IPR000674">
    <property type="entry name" value="Ald_Oxase/Xan_DH_a/b"/>
</dbReference>
<evidence type="ECO:0000313" key="5">
    <source>
        <dbReference type="Proteomes" id="UP000267250"/>
    </source>
</evidence>
<dbReference type="GO" id="GO:0005506">
    <property type="term" value="F:iron ion binding"/>
    <property type="evidence" value="ECO:0007669"/>
    <property type="project" value="InterPro"/>
</dbReference>
<dbReference type="PANTHER" id="PTHR11908">
    <property type="entry name" value="XANTHINE DEHYDROGENASE"/>
    <property type="match status" value="1"/>
</dbReference>
<dbReference type="OrthoDB" id="9759099at2"/>
<dbReference type="InterPro" id="IPR036856">
    <property type="entry name" value="Ald_Oxase/Xan_DH_a/b_sf"/>
</dbReference>
<dbReference type="GO" id="GO:0016491">
    <property type="term" value="F:oxidoreductase activity"/>
    <property type="evidence" value="ECO:0007669"/>
    <property type="project" value="UniProtKB-KW"/>
</dbReference>
<dbReference type="Proteomes" id="UP000267250">
    <property type="component" value="Chromosome"/>
</dbReference>
<dbReference type="PANTHER" id="PTHR11908:SF132">
    <property type="entry name" value="ALDEHYDE OXIDASE 1-RELATED"/>
    <property type="match status" value="1"/>
</dbReference>
<accession>A0A3S9SWM3</accession>